<dbReference type="PANTHER" id="PTHR10492">
    <property type="match status" value="1"/>
</dbReference>
<keyword evidence="1" id="KW-0234">DNA repair</keyword>
<feature type="domain" description="DNA helicase Pif1-like 2B" evidence="3">
    <location>
        <begin position="213"/>
        <end position="257"/>
    </location>
</feature>
<keyword evidence="1" id="KW-0227">DNA damage</keyword>
<organism evidence="4 5">
    <name type="scientific">Daucus carota subsp. sativus</name>
    <name type="common">Carrot</name>
    <dbReference type="NCBI Taxonomy" id="79200"/>
    <lineage>
        <taxon>Eukaryota</taxon>
        <taxon>Viridiplantae</taxon>
        <taxon>Streptophyta</taxon>
        <taxon>Embryophyta</taxon>
        <taxon>Tracheophyta</taxon>
        <taxon>Spermatophyta</taxon>
        <taxon>Magnoliopsida</taxon>
        <taxon>eudicotyledons</taxon>
        <taxon>Gunneridae</taxon>
        <taxon>Pentapetalae</taxon>
        <taxon>asterids</taxon>
        <taxon>campanulids</taxon>
        <taxon>Apiales</taxon>
        <taxon>Apiaceae</taxon>
        <taxon>Apioideae</taxon>
        <taxon>Scandiceae</taxon>
        <taxon>Daucinae</taxon>
        <taxon>Daucus</taxon>
        <taxon>Daucus sect. Daucus</taxon>
    </lineage>
</organism>
<dbReference type="GO" id="GO:0016787">
    <property type="term" value="F:hydrolase activity"/>
    <property type="evidence" value="ECO:0007669"/>
    <property type="project" value="UniProtKB-KW"/>
</dbReference>
<keyword evidence="1" id="KW-0378">Hydrolase</keyword>
<feature type="domain" description="DNA helicase Pif1-like DEAD-box helicase" evidence="2">
    <location>
        <begin position="1"/>
        <end position="108"/>
    </location>
</feature>
<protein>
    <recommendedName>
        <fullName evidence="1">ATP-dependent DNA helicase</fullName>
        <ecNumber evidence="1">5.6.2.3</ecNumber>
    </recommendedName>
</protein>
<accession>A0AAF0W8U5</accession>
<dbReference type="GO" id="GO:0006310">
    <property type="term" value="P:DNA recombination"/>
    <property type="evidence" value="ECO:0007669"/>
    <property type="project" value="UniProtKB-KW"/>
</dbReference>
<keyword evidence="1" id="KW-0547">Nucleotide-binding</keyword>
<dbReference type="AlphaFoldDB" id="A0AAF0W8U5"/>
<sequence>MQHRYSFECLDRSLKDIMKAVDPRRYHMPFGGITVVLGGDFRQILPVIPQAPRGEIVAASITRSKLWKIATVFKLLHNMRLNKGRNNEEIQNLKEFAQWVLDIGDGKIGPPPDAGVEYGEDDIAVPERYCNMGSENSVEQMMKTTFPSFLEKFQDPNYLSDRAILTPTNVIVGEVNSVIVDRIPGNMSSFFSIDTAEDYPGTAREQMACFPPEYLNALNIPGLPLHELKLKVGVVVMLMRNLNQTLGLCNGTRMMVTLCLQFCVFLLIYFCNNSLSNVCNLRAYIYDFLLKTMPFTFGLNSSMVNMLTTEIHDKLLLFIFIICRATKNVTFFNEYGDSFLEAYKAIKETPVIIIITFAKVTDNVQQVDVKNKMPDILKSLEKKQYRLDILLTEENATQDVYLTGKYICTKTLASHYRSG</sequence>
<name>A0AAF0W8U5_DAUCS</name>
<comment type="catalytic activity">
    <reaction evidence="1">
        <text>ATP + H2O = ADP + phosphate + H(+)</text>
        <dbReference type="Rhea" id="RHEA:13065"/>
        <dbReference type="ChEBI" id="CHEBI:15377"/>
        <dbReference type="ChEBI" id="CHEBI:15378"/>
        <dbReference type="ChEBI" id="CHEBI:30616"/>
        <dbReference type="ChEBI" id="CHEBI:43474"/>
        <dbReference type="ChEBI" id="CHEBI:456216"/>
        <dbReference type="EC" id="5.6.2.3"/>
    </reaction>
</comment>
<dbReference type="EMBL" id="CP093343">
    <property type="protein sequence ID" value="WOG84951.1"/>
    <property type="molecule type" value="Genomic_DNA"/>
</dbReference>
<dbReference type="GO" id="GO:0005524">
    <property type="term" value="F:ATP binding"/>
    <property type="evidence" value="ECO:0007669"/>
    <property type="project" value="UniProtKB-KW"/>
</dbReference>
<dbReference type="GO" id="GO:0006281">
    <property type="term" value="P:DNA repair"/>
    <property type="evidence" value="ECO:0007669"/>
    <property type="project" value="UniProtKB-KW"/>
</dbReference>
<dbReference type="InterPro" id="IPR027417">
    <property type="entry name" value="P-loop_NTPase"/>
</dbReference>
<dbReference type="SUPFAM" id="SSF52540">
    <property type="entry name" value="P-loop containing nucleoside triphosphate hydrolases"/>
    <property type="match status" value="1"/>
</dbReference>
<dbReference type="InterPro" id="IPR010285">
    <property type="entry name" value="DNA_helicase_pif1-like_DEAD"/>
</dbReference>
<reference evidence="4" key="1">
    <citation type="journal article" date="2016" name="Nat. Genet.">
        <title>A high-quality carrot genome assembly provides new insights into carotenoid accumulation and asterid genome evolution.</title>
        <authorList>
            <person name="Iorizzo M."/>
            <person name="Ellison S."/>
            <person name="Senalik D."/>
            <person name="Zeng P."/>
            <person name="Satapoomin P."/>
            <person name="Huang J."/>
            <person name="Bowman M."/>
            <person name="Iovene M."/>
            <person name="Sanseverino W."/>
            <person name="Cavagnaro P."/>
            <person name="Yildiz M."/>
            <person name="Macko-Podgorni A."/>
            <person name="Moranska E."/>
            <person name="Grzebelus E."/>
            <person name="Grzebelus D."/>
            <person name="Ashrafi H."/>
            <person name="Zheng Z."/>
            <person name="Cheng S."/>
            <person name="Spooner D."/>
            <person name="Van Deynze A."/>
            <person name="Simon P."/>
        </authorList>
    </citation>
    <scope>NUCLEOTIDE SEQUENCE</scope>
    <source>
        <tissue evidence="4">Leaf</tissue>
    </source>
</reference>
<keyword evidence="1" id="KW-0067">ATP-binding</keyword>
<dbReference type="GO" id="GO:0043139">
    <property type="term" value="F:5'-3' DNA helicase activity"/>
    <property type="evidence" value="ECO:0007669"/>
    <property type="project" value="UniProtKB-EC"/>
</dbReference>
<evidence type="ECO:0000259" key="3">
    <source>
        <dbReference type="Pfam" id="PF21530"/>
    </source>
</evidence>
<dbReference type="EC" id="5.6.2.3" evidence="1"/>
<dbReference type="Pfam" id="PF05970">
    <property type="entry name" value="PIF1"/>
    <property type="match status" value="1"/>
</dbReference>
<dbReference type="Pfam" id="PF21530">
    <property type="entry name" value="Pif1_2B_dom"/>
    <property type="match status" value="1"/>
</dbReference>
<evidence type="ECO:0000256" key="1">
    <source>
        <dbReference type="RuleBase" id="RU363044"/>
    </source>
</evidence>
<keyword evidence="1" id="KW-0347">Helicase</keyword>
<reference evidence="4" key="2">
    <citation type="submission" date="2022-03" db="EMBL/GenBank/DDBJ databases">
        <title>Draft title - Genomic analysis of global carrot germplasm unveils the trajectory of domestication and the origin of high carotenoid orange carrot.</title>
        <authorList>
            <person name="Iorizzo M."/>
            <person name="Ellison S."/>
            <person name="Senalik D."/>
            <person name="Macko-Podgorni A."/>
            <person name="Grzebelus D."/>
            <person name="Bostan H."/>
            <person name="Rolling W."/>
            <person name="Curaba J."/>
            <person name="Simon P."/>
        </authorList>
    </citation>
    <scope>NUCLEOTIDE SEQUENCE</scope>
    <source>
        <tissue evidence="4">Leaf</tissue>
    </source>
</reference>
<keyword evidence="5" id="KW-1185">Reference proteome</keyword>
<comment type="similarity">
    <text evidence="1">Belongs to the helicase family.</text>
</comment>
<gene>
    <name evidence="4" type="ORF">DCAR_0104137</name>
</gene>
<proteinExistence type="inferred from homology"/>
<dbReference type="InterPro" id="IPR049163">
    <property type="entry name" value="Pif1-like_2B_dom"/>
</dbReference>
<evidence type="ECO:0000313" key="5">
    <source>
        <dbReference type="Proteomes" id="UP000077755"/>
    </source>
</evidence>
<evidence type="ECO:0000259" key="2">
    <source>
        <dbReference type="Pfam" id="PF05970"/>
    </source>
</evidence>
<dbReference type="GO" id="GO:0000723">
    <property type="term" value="P:telomere maintenance"/>
    <property type="evidence" value="ECO:0007669"/>
    <property type="project" value="InterPro"/>
</dbReference>
<dbReference type="PANTHER" id="PTHR10492:SF57">
    <property type="entry name" value="ATP-DEPENDENT DNA HELICASE"/>
    <property type="match status" value="1"/>
</dbReference>
<dbReference type="Proteomes" id="UP000077755">
    <property type="component" value="Chromosome 1"/>
</dbReference>
<evidence type="ECO:0000313" key="4">
    <source>
        <dbReference type="EMBL" id="WOG84951.1"/>
    </source>
</evidence>
<comment type="cofactor">
    <cofactor evidence="1">
        <name>Mg(2+)</name>
        <dbReference type="ChEBI" id="CHEBI:18420"/>
    </cofactor>
</comment>
<keyword evidence="1" id="KW-0233">DNA recombination</keyword>